<feature type="coiled-coil region" evidence="1">
    <location>
        <begin position="8"/>
        <end position="84"/>
    </location>
</feature>
<comment type="caution">
    <text evidence="3">The sequence shown here is derived from an EMBL/GenBank/DDBJ whole genome shotgun (WGS) entry which is preliminary data.</text>
</comment>
<evidence type="ECO:0000313" key="3">
    <source>
        <dbReference type="EMBL" id="RHZ86761.1"/>
    </source>
</evidence>
<dbReference type="OrthoDB" id="2446157at2759"/>
<dbReference type="EMBL" id="PQFF01000043">
    <property type="protein sequence ID" value="RHZ86761.1"/>
    <property type="molecule type" value="Genomic_DNA"/>
</dbReference>
<feature type="region of interest" description="Disordered" evidence="2">
    <location>
        <begin position="125"/>
        <end position="172"/>
    </location>
</feature>
<keyword evidence="4" id="KW-1185">Reference proteome</keyword>
<protein>
    <submittedName>
        <fullName evidence="3">Uncharacterized protein</fullName>
    </submittedName>
</protein>
<sequence length="536" mass="60529">MTNSQSKIDLLEEQNSKLVLQVDELRKKFAEIEAENIKVKAENAKVKAENIGIKAENTKLKQTLEEHERRFSKLECDVSLIKEQNLQDKDANILQVPVSLQVPIPPEINSDNTSTKDISSHIDMSQLKAESQPNEEEAITPNPMPETVHSSTQSKSLTDPESSITSLPQDIIDDDTAETLDFVETVYKEQVSKEIMERIREKKLRDQELLSTPETNTPDISHEQSLIQEKCQEISVTKNHEKSSDQISDMSSNEIPEQNIELIDSPDKPLTNLIVEQELQQQIAVTTGDNNSAMLDEDSMQDIDISINDLSPVSVQTIVCIFRKAIRSGQDTILYWYHFAGKYDRRIDEVSVSNKVGKKKATSLVYHEIKQFLPDITDVNLRHIILKARKIRTLFSAVGIEKIKQDQINVEVSVSATSPIPPTNSSGPGDLPKVEASIPSTPQLKKTLPEKQNNPIHTRAYFRNKLLEQYPNLYKEYSDGNDDYYGINAESLCPLCKLEHENEEGIEGEYKDGSYYIKCEVSEIGIDIPAHAEINV</sequence>
<evidence type="ECO:0000256" key="1">
    <source>
        <dbReference type="SAM" id="Coils"/>
    </source>
</evidence>
<keyword evidence="1" id="KW-0175">Coiled coil</keyword>
<accession>A0A397JFG8</accession>
<name>A0A397JFG8_9GLOM</name>
<reference evidence="3 4" key="1">
    <citation type="submission" date="2018-08" db="EMBL/GenBank/DDBJ databases">
        <title>Genome and evolution of the arbuscular mycorrhizal fungus Diversispora epigaea (formerly Glomus versiforme) and its bacterial endosymbionts.</title>
        <authorList>
            <person name="Sun X."/>
            <person name="Fei Z."/>
            <person name="Harrison M."/>
        </authorList>
    </citation>
    <scope>NUCLEOTIDE SEQUENCE [LARGE SCALE GENOMIC DNA]</scope>
    <source>
        <strain evidence="3 4">IT104</strain>
    </source>
</reference>
<evidence type="ECO:0000313" key="4">
    <source>
        <dbReference type="Proteomes" id="UP000266861"/>
    </source>
</evidence>
<gene>
    <name evidence="3" type="ORF">Glove_46g32</name>
</gene>
<dbReference type="Proteomes" id="UP000266861">
    <property type="component" value="Unassembled WGS sequence"/>
</dbReference>
<feature type="compositionally biased region" description="Polar residues" evidence="2">
    <location>
        <begin position="148"/>
        <end position="168"/>
    </location>
</feature>
<evidence type="ECO:0000256" key="2">
    <source>
        <dbReference type="SAM" id="MobiDB-lite"/>
    </source>
</evidence>
<dbReference type="AlphaFoldDB" id="A0A397JFG8"/>
<proteinExistence type="predicted"/>
<organism evidence="3 4">
    <name type="scientific">Diversispora epigaea</name>
    <dbReference type="NCBI Taxonomy" id="1348612"/>
    <lineage>
        <taxon>Eukaryota</taxon>
        <taxon>Fungi</taxon>
        <taxon>Fungi incertae sedis</taxon>
        <taxon>Mucoromycota</taxon>
        <taxon>Glomeromycotina</taxon>
        <taxon>Glomeromycetes</taxon>
        <taxon>Diversisporales</taxon>
        <taxon>Diversisporaceae</taxon>
        <taxon>Diversispora</taxon>
    </lineage>
</organism>